<feature type="domain" description="HAMP" evidence="15">
    <location>
        <begin position="179"/>
        <end position="230"/>
    </location>
</feature>
<dbReference type="InterPro" id="IPR004358">
    <property type="entry name" value="Sig_transdc_His_kin-like_C"/>
</dbReference>
<keyword evidence="17" id="KW-1185">Reference proteome</keyword>
<dbReference type="SMART" id="SM00388">
    <property type="entry name" value="HisKA"/>
    <property type="match status" value="1"/>
</dbReference>
<feature type="domain" description="Histidine kinase" evidence="14">
    <location>
        <begin position="238"/>
        <end position="447"/>
    </location>
</feature>
<evidence type="ECO:0000256" key="5">
    <source>
        <dbReference type="ARBA" id="ARBA00022679"/>
    </source>
</evidence>
<evidence type="ECO:0000256" key="8">
    <source>
        <dbReference type="ARBA" id="ARBA00022777"/>
    </source>
</evidence>
<dbReference type="RefSeq" id="WP_035085896.1">
    <property type="nucleotide sequence ID" value="NZ_JQGC01000020.1"/>
</dbReference>
<dbReference type="InterPro" id="IPR003660">
    <property type="entry name" value="HAMP_dom"/>
</dbReference>
<dbReference type="CDD" id="cd00082">
    <property type="entry name" value="HisKA"/>
    <property type="match status" value="1"/>
</dbReference>
<dbReference type="PANTHER" id="PTHR45436:SF14">
    <property type="entry name" value="SENSOR PROTEIN QSEC"/>
    <property type="match status" value="1"/>
</dbReference>
<dbReference type="Gene3D" id="3.30.565.10">
    <property type="entry name" value="Histidine kinase-like ATPase, C-terminal domain"/>
    <property type="match status" value="1"/>
</dbReference>
<dbReference type="SUPFAM" id="SSF47384">
    <property type="entry name" value="Homodimeric domain of signal transducing histidine kinase"/>
    <property type="match status" value="1"/>
</dbReference>
<reference evidence="16 17" key="1">
    <citation type="submission" date="2014-08" db="EMBL/GenBank/DDBJ databases">
        <authorList>
            <person name="Hassan Y.I."/>
            <person name="Lepp D."/>
            <person name="Zhou T."/>
        </authorList>
    </citation>
    <scope>NUCLEOTIDE SEQUENCE [LARGE SCALE GENOMIC DNA]</scope>
    <source>
        <strain evidence="16 17">IFO13584</strain>
    </source>
</reference>
<evidence type="ECO:0000259" key="14">
    <source>
        <dbReference type="PROSITE" id="PS50109"/>
    </source>
</evidence>
<comment type="catalytic activity">
    <reaction evidence="1">
        <text>ATP + protein L-histidine = ADP + protein N-phospho-L-histidine.</text>
        <dbReference type="EC" id="2.7.13.3"/>
    </reaction>
</comment>
<dbReference type="InterPro" id="IPR003594">
    <property type="entry name" value="HATPase_dom"/>
</dbReference>
<dbReference type="STRING" id="46914.JP75_19200"/>
<proteinExistence type="predicted"/>
<evidence type="ECO:0000256" key="12">
    <source>
        <dbReference type="ARBA" id="ARBA00023136"/>
    </source>
</evidence>
<evidence type="ECO:0000256" key="13">
    <source>
        <dbReference type="SAM" id="Phobius"/>
    </source>
</evidence>
<dbReference type="SUPFAM" id="SSF55874">
    <property type="entry name" value="ATPase domain of HSP90 chaperone/DNA topoisomerase II/histidine kinase"/>
    <property type="match status" value="1"/>
</dbReference>
<evidence type="ECO:0000256" key="3">
    <source>
        <dbReference type="ARBA" id="ARBA00012438"/>
    </source>
</evidence>
<dbReference type="Pfam" id="PF00512">
    <property type="entry name" value="HisKA"/>
    <property type="match status" value="1"/>
</dbReference>
<evidence type="ECO:0000256" key="7">
    <source>
        <dbReference type="ARBA" id="ARBA00022741"/>
    </source>
</evidence>
<sequence length="447" mass="47850">MTLSIRARLFAILMVATSVVWLSAVAWIYFSTTREVERVLDARLSEAARMVSSLVSSREITVADAADSIASLSPAPSHVPYDRQLSCQLWSFDGDLVGRSDGAPTSALSEHNDGFAETIIDGERWRVFAIENAEVGVRVLVGDSLALRDRLVGDVIKGLLIPAALILPLMAAMILVSVNRGLRPVDAVAAELTARGANALEPISGEAPQEIRPMLSALNDLLERVRSARERERNFTAFAAHELRTPLTGLRTQAQIASRTDDPVIQRKALDKIVAGVDRTARMVRQLLSMSTVDATNKDARPEPLDAEAAIRSLVASLVLPSGVEIEGIHTLAAAPIAVSPAAFDLMMRNLLENAIAHSPANGVVRIVVQVVGHGLEIKVSDDGPGMDEDELKHATERFFRGKNHTEIGSGLGLSIVESAALQAGGSLTLANRLPHGLVVTLVLPRA</sequence>
<evidence type="ECO:0000256" key="4">
    <source>
        <dbReference type="ARBA" id="ARBA00022553"/>
    </source>
</evidence>
<dbReference type="GO" id="GO:0005524">
    <property type="term" value="F:ATP binding"/>
    <property type="evidence" value="ECO:0007669"/>
    <property type="project" value="UniProtKB-KW"/>
</dbReference>
<dbReference type="OrthoDB" id="9809766at2"/>
<organism evidence="16 17">
    <name type="scientific">Devosia riboflavina</name>
    <dbReference type="NCBI Taxonomy" id="46914"/>
    <lineage>
        <taxon>Bacteria</taxon>
        <taxon>Pseudomonadati</taxon>
        <taxon>Pseudomonadota</taxon>
        <taxon>Alphaproteobacteria</taxon>
        <taxon>Hyphomicrobiales</taxon>
        <taxon>Devosiaceae</taxon>
        <taxon>Devosia</taxon>
    </lineage>
</organism>
<dbReference type="InterPro" id="IPR005467">
    <property type="entry name" value="His_kinase_dom"/>
</dbReference>
<dbReference type="EMBL" id="JQGC01000020">
    <property type="protein sequence ID" value="KFL29731.1"/>
    <property type="molecule type" value="Genomic_DNA"/>
</dbReference>
<evidence type="ECO:0000256" key="11">
    <source>
        <dbReference type="ARBA" id="ARBA00023012"/>
    </source>
</evidence>
<keyword evidence="5" id="KW-0808">Transferase</keyword>
<keyword evidence="9" id="KW-0067">ATP-binding</keyword>
<dbReference type="InterPro" id="IPR013727">
    <property type="entry name" value="2CSK_N"/>
</dbReference>
<evidence type="ECO:0000313" key="17">
    <source>
        <dbReference type="Proteomes" id="UP000028981"/>
    </source>
</evidence>
<keyword evidence="11" id="KW-0902">Two-component regulatory system</keyword>
<dbReference type="GO" id="GO:0005886">
    <property type="term" value="C:plasma membrane"/>
    <property type="evidence" value="ECO:0007669"/>
    <property type="project" value="TreeGrafter"/>
</dbReference>
<keyword evidence="6 13" id="KW-0812">Transmembrane</keyword>
<dbReference type="PANTHER" id="PTHR45436">
    <property type="entry name" value="SENSOR HISTIDINE KINASE YKOH"/>
    <property type="match status" value="1"/>
</dbReference>
<dbReference type="InterPro" id="IPR050428">
    <property type="entry name" value="TCS_sensor_his_kinase"/>
</dbReference>
<comment type="caution">
    <text evidence="16">The sequence shown here is derived from an EMBL/GenBank/DDBJ whole genome shotgun (WGS) entry which is preliminary data.</text>
</comment>
<keyword evidence="4" id="KW-0597">Phosphoprotein</keyword>
<dbReference type="Pfam" id="PF08521">
    <property type="entry name" value="2CSK_N"/>
    <property type="match status" value="1"/>
</dbReference>
<dbReference type="PROSITE" id="PS50885">
    <property type="entry name" value="HAMP"/>
    <property type="match status" value="1"/>
</dbReference>
<keyword evidence="8" id="KW-0418">Kinase</keyword>
<evidence type="ECO:0000256" key="2">
    <source>
        <dbReference type="ARBA" id="ARBA00004141"/>
    </source>
</evidence>
<dbReference type="PRINTS" id="PR00344">
    <property type="entry name" value="BCTRLSENSOR"/>
</dbReference>
<dbReference type="InterPro" id="IPR003661">
    <property type="entry name" value="HisK_dim/P_dom"/>
</dbReference>
<dbReference type="InterPro" id="IPR036890">
    <property type="entry name" value="HATPase_C_sf"/>
</dbReference>
<protein>
    <recommendedName>
        <fullName evidence="3">histidine kinase</fullName>
        <ecNumber evidence="3">2.7.13.3</ecNumber>
    </recommendedName>
</protein>
<dbReference type="GO" id="GO:0000155">
    <property type="term" value="F:phosphorelay sensor kinase activity"/>
    <property type="evidence" value="ECO:0007669"/>
    <property type="project" value="InterPro"/>
</dbReference>
<dbReference type="CDD" id="cd00075">
    <property type="entry name" value="HATPase"/>
    <property type="match status" value="1"/>
</dbReference>
<evidence type="ECO:0000259" key="15">
    <source>
        <dbReference type="PROSITE" id="PS50885"/>
    </source>
</evidence>
<evidence type="ECO:0000256" key="6">
    <source>
        <dbReference type="ARBA" id="ARBA00022692"/>
    </source>
</evidence>
<evidence type="ECO:0000313" key="16">
    <source>
        <dbReference type="EMBL" id="KFL29731.1"/>
    </source>
</evidence>
<dbReference type="Pfam" id="PF02518">
    <property type="entry name" value="HATPase_c"/>
    <property type="match status" value="1"/>
</dbReference>
<dbReference type="AlphaFoldDB" id="A0A087LYM8"/>
<dbReference type="EC" id="2.7.13.3" evidence="3"/>
<evidence type="ECO:0000256" key="9">
    <source>
        <dbReference type="ARBA" id="ARBA00022840"/>
    </source>
</evidence>
<feature type="transmembrane region" description="Helical" evidence="13">
    <location>
        <begin position="9"/>
        <end position="30"/>
    </location>
</feature>
<dbReference type="InterPro" id="IPR036097">
    <property type="entry name" value="HisK_dim/P_sf"/>
</dbReference>
<evidence type="ECO:0000256" key="10">
    <source>
        <dbReference type="ARBA" id="ARBA00022989"/>
    </source>
</evidence>
<keyword evidence="7" id="KW-0547">Nucleotide-binding</keyword>
<dbReference type="Proteomes" id="UP000028981">
    <property type="component" value="Unassembled WGS sequence"/>
</dbReference>
<dbReference type="Gene3D" id="1.10.287.130">
    <property type="match status" value="1"/>
</dbReference>
<accession>A0A087LYM8</accession>
<keyword evidence="10 13" id="KW-1133">Transmembrane helix</keyword>
<gene>
    <name evidence="16" type="ORF">JP75_19200</name>
</gene>
<name>A0A087LYM8_9HYPH</name>
<evidence type="ECO:0000256" key="1">
    <source>
        <dbReference type="ARBA" id="ARBA00000085"/>
    </source>
</evidence>
<comment type="subcellular location">
    <subcellularLocation>
        <location evidence="2">Membrane</location>
        <topology evidence="2">Multi-pass membrane protein</topology>
    </subcellularLocation>
</comment>
<keyword evidence="12 13" id="KW-0472">Membrane</keyword>
<dbReference type="PROSITE" id="PS50109">
    <property type="entry name" value="HIS_KIN"/>
    <property type="match status" value="1"/>
</dbReference>
<dbReference type="SMART" id="SM00387">
    <property type="entry name" value="HATPase_c"/>
    <property type="match status" value="1"/>
</dbReference>